<organism evidence="1">
    <name type="scientific">viral metagenome</name>
    <dbReference type="NCBI Taxonomy" id="1070528"/>
    <lineage>
        <taxon>unclassified sequences</taxon>
        <taxon>metagenomes</taxon>
        <taxon>organismal metagenomes</taxon>
    </lineage>
</organism>
<name>A0A6M3KV00_9ZZZZ</name>
<evidence type="ECO:0000313" key="1">
    <source>
        <dbReference type="EMBL" id="QJA85552.1"/>
    </source>
</evidence>
<dbReference type="EMBL" id="MT142582">
    <property type="protein sequence ID" value="QJA85552.1"/>
    <property type="molecule type" value="Genomic_DNA"/>
</dbReference>
<reference evidence="1" key="1">
    <citation type="submission" date="2020-03" db="EMBL/GenBank/DDBJ databases">
        <title>The deep terrestrial virosphere.</title>
        <authorList>
            <person name="Holmfeldt K."/>
            <person name="Nilsson E."/>
            <person name="Simone D."/>
            <person name="Lopez-Fernandez M."/>
            <person name="Wu X."/>
            <person name="de Brujin I."/>
            <person name="Lundin D."/>
            <person name="Andersson A."/>
            <person name="Bertilsson S."/>
            <person name="Dopson M."/>
        </authorList>
    </citation>
    <scope>NUCLEOTIDE SEQUENCE</scope>
    <source>
        <strain evidence="1">MM415B02203</strain>
    </source>
</reference>
<proteinExistence type="predicted"/>
<protein>
    <submittedName>
        <fullName evidence="1">Uncharacterized protein</fullName>
    </submittedName>
</protein>
<dbReference type="AlphaFoldDB" id="A0A6M3KV00"/>
<sequence>MAKPNFYDEAYSGITDIIAETSQSIAEEFKGVKPFQKEEVPVEELYMYFSMIDEQGRALLKQKHGEEYDLLVAELDKFRNRRGI</sequence>
<accession>A0A6M3KV00</accession>
<gene>
    <name evidence="1" type="ORF">MM415B02203_0002</name>
</gene>